<dbReference type="GO" id="GO:0005524">
    <property type="term" value="F:ATP binding"/>
    <property type="evidence" value="ECO:0007669"/>
    <property type="project" value="UniProtKB-KW"/>
</dbReference>
<dbReference type="GO" id="GO:0009090">
    <property type="term" value="P:homoserine biosynthetic process"/>
    <property type="evidence" value="ECO:0007669"/>
    <property type="project" value="TreeGrafter"/>
</dbReference>
<organism evidence="10 11">
    <name type="scientific">Ascobolus immersus RN42</name>
    <dbReference type="NCBI Taxonomy" id="1160509"/>
    <lineage>
        <taxon>Eukaryota</taxon>
        <taxon>Fungi</taxon>
        <taxon>Dikarya</taxon>
        <taxon>Ascomycota</taxon>
        <taxon>Pezizomycotina</taxon>
        <taxon>Pezizomycetes</taxon>
        <taxon>Pezizales</taxon>
        <taxon>Ascobolaceae</taxon>
        <taxon>Ascobolus</taxon>
    </lineage>
</organism>
<dbReference type="Gene3D" id="3.30.70.260">
    <property type="match status" value="2"/>
</dbReference>
<accession>A0A3N4IMD7</accession>
<evidence type="ECO:0000256" key="6">
    <source>
        <dbReference type="ARBA" id="ARBA00047872"/>
    </source>
</evidence>
<dbReference type="InterPro" id="IPR001048">
    <property type="entry name" value="Asp/Glu/Uridylate_kinase"/>
</dbReference>
<dbReference type="GO" id="GO:0005829">
    <property type="term" value="C:cytosol"/>
    <property type="evidence" value="ECO:0007669"/>
    <property type="project" value="TreeGrafter"/>
</dbReference>
<comment type="similarity">
    <text evidence="1 7">Belongs to the aspartokinase family.</text>
</comment>
<dbReference type="AlphaFoldDB" id="A0A3N4IMD7"/>
<protein>
    <recommendedName>
        <fullName evidence="7">Aspartokinase</fullName>
        <ecNumber evidence="7">2.7.2.4</ecNumber>
    </recommendedName>
</protein>
<gene>
    <name evidence="10" type="ORF">BJ508DRAFT_203126</name>
</gene>
<evidence type="ECO:0000259" key="9">
    <source>
        <dbReference type="PROSITE" id="PS51671"/>
    </source>
</evidence>
<dbReference type="InterPro" id="IPR002912">
    <property type="entry name" value="ACT_dom"/>
</dbReference>
<dbReference type="STRING" id="1160509.A0A3N4IMD7"/>
<dbReference type="OrthoDB" id="4323675at2759"/>
<dbReference type="InterPro" id="IPR036393">
    <property type="entry name" value="AceGlu_kinase-like_sf"/>
</dbReference>
<dbReference type="Proteomes" id="UP000275078">
    <property type="component" value="Unassembled WGS sequence"/>
</dbReference>
<dbReference type="SUPFAM" id="SSF53633">
    <property type="entry name" value="Carbamate kinase-like"/>
    <property type="match status" value="1"/>
</dbReference>
<dbReference type="Gene3D" id="3.40.1160.10">
    <property type="entry name" value="Acetylglutamate kinase-like"/>
    <property type="match status" value="1"/>
</dbReference>
<keyword evidence="2 7" id="KW-0808">Transferase</keyword>
<keyword evidence="4 7" id="KW-0418">Kinase</keyword>
<feature type="region of interest" description="Disordered" evidence="8">
    <location>
        <begin position="1"/>
        <end position="30"/>
    </location>
</feature>
<dbReference type="NCBIfam" id="TIGR00657">
    <property type="entry name" value="asp_kinases"/>
    <property type="match status" value="1"/>
</dbReference>
<evidence type="ECO:0000256" key="1">
    <source>
        <dbReference type="ARBA" id="ARBA00010122"/>
    </source>
</evidence>
<keyword evidence="11" id="KW-1185">Reference proteome</keyword>
<dbReference type="InterPro" id="IPR054352">
    <property type="entry name" value="ACT_Aspartokinase"/>
</dbReference>
<name>A0A3N4IMD7_ASCIM</name>
<feature type="compositionally biased region" description="Polar residues" evidence="8">
    <location>
        <begin position="1"/>
        <end position="23"/>
    </location>
</feature>
<evidence type="ECO:0000313" key="11">
    <source>
        <dbReference type="Proteomes" id="UP000275078"/>
    </source>
</evidence>
<dbReference type="GO" id="GO:0004072">
    <property type="term" value="F:aspartate kinase activity"/>
    <property type="evidence" value="ECO:0007669"/>
    <property type="project" value="UniProtKB-EC"/>
</dbReference>
<evidence type="ECO:0000256" key="7">
    <source>
        <dbReference type="RuleBase" id="RU003448"/>
    </source>
</evidence>
<evidence type="ECO:0000256" key="2">
    <source>
        <dbReference type="ARBA" id="ARBA00022679"/>
    </source>
</evidence>
<dbReference type="EC" id="2.7.2.4" evidence="7"/>
<keyword evidence="5" id="KW-0067">ATP-binding</keyword>
<dbReference type="SUPFAM" id="SSF55021">
    <property type="entry name" value="ACT-like"/>
    <property type="match status" value="2"/>
</dbReference>
<dbReference type="EMBL" id="ML119647">
    <property type="protein sequence ID" value="RPA87292.1"/>
    <property type="molecule type" value="Genomic_DNA"/>
</dbReference>
<dbReference type="PANTHER" id="PTHR21499">
    <property type="entry name" value="ASPARTATE KINASE"/>
    <property type="match status" value="1"/>
</dbReference>
<reference evidence="10 11" key="1">
    <citation type="journal article" date="2018" name="Nat. Ecol. Evol.">
        <title>Pezizomycetes genomes reveal the molecular basis of ectomycorrhizal truffle lifestyle.</title>
        <authorList>
            <person name="Murat C."/>
            <person name="Payen T."/>
            <person name="Noel B."/>
            <person name="Kuo A."/>
            <person name="Morin E."/>
            <person name="Chen J."/>
            <person name="Kohler A."/>
            <person name="Krizsan K."/>
            <person name="Balestrini R."/>
            <person name="Da Silva C."/>
            <person name="Montanini B."/>
            <person name="Hainaut M."/>
            <person name="Levati E."/>
            <person name="Barry K.W."/>
            <person name="Belfiori B."/>
            <person name="Cichocki N."/>
            <person name="Clum A."/>
            <person name="Dockter R.B."/>
            <person name="Fauchery L."/>
            <person name="Guy J."/>
            <person name="Iotti M."/>
            <person name="Le Tacon F."/>
            <person name="Lindquist E.A."/>
            <person name="Lipzen A."/>
            <person name="Malagnac F."/>
            <person name="Mello A."/>
            <person name="Molinier V."/>
            <person name="Miyauchi S."/>
            <person name="Poulain J."/>
            <person name="Riccioni C."/>
            <person name="Rubini A."/>
            <person name="Sitrit Y."/>
            <person name="Splivallo R."/>
            <person name="Traeger S."/>
            <person name="Wang M."/>
            <person name="Zifcakova L."/>
            <person name="Wipf D."/>
            <person name="Zambonelli A."/>
            <person name="Paolocci F."/>
            <person name="Nowrousian M."/>
            <person name="Ottonello S."/>
            <person name="Baldrian P."/>
            <person name="Spatafora J.W."/>
            <person name="Henrissat B."/>
            <person name="Nagy L.G."/>
            <person name="Aury J.M."/>
            <person name="Wincker P."/>
            <person name="Grigoriev I.V."/>
            <person name="Bonfante P."/>
            <person name="Martin F.M."/>
        </authorList>
    </citation>
    <scope>NUCLEOTIDE SEQUENCE [LARGE SCALE GENOMIC DNA]</scope>
    <source>
        <strain evidence="10 11">RN42</strain>
    </source>
</reference>
<dbReference type="Pfam" id="PF00696">
    <property type="entry name" value="AA_kinase"/>
    <property type="match status" value="1"/>
</dbReference>
<dbReference type="InterPro" id="IPR001341">
    <property type="entry name" value="Asp_kinase"/>
</dbReference>
<dbReference type="InterPro" id="IPR045865">
    <property type="entry name" value="ACT-like_dom_sf"/>
</dbReference>
<evidence type="ECO:0000256" key="8">
    <source>
        <dbReference type="SAM" id="MobiDB-lite"/>
    </source>
</evidence>
<dbReference type="PROSITE" id="PS51671">
    <property type="entry name" value="ACT"/>
    <property type="match status" value="1"/>
</dbReference>
<dbReference type="PANTHER" id="PTHR21499:SF59">
    <property type="entry name" value="ASPARTOKINASE"/>
    <property type="match status" value="1"/>
</dbReference>
<proteinExistence type="inferred from homology"/>
<evidence type="ECO:0000256" key="5">
    <source>
        <dbReference type="ARBA" id="ARBA00022840"/>
    </source>
</evidence>
<dbReference type="FunFam" id="3.40.1160.10:FF:000023">
    <property type="entry name" value="Probable aspartokinase"/>
    <property type="match status" value="1"/>
</dbReference>
<dbReference type="Pfam" id="PF22468">
    <property type="entry name" value="ACT_9"/>
    <property type="match status" value="1"/>
</dbReference>
<comment type="catalytic activity">
    <reaction evidence="6 7">
        <text>L-aspartate + ATP = 4-phospho-L-aspartate + ADP</text>
        <dbReference type="Rhea" id="RHEA:23776"/>
        <dbReference type="ChEBI" id="CHEBI:29991"/>
        <dbReference type="ChEBI" id="CHEBI:30616"/>
        <dbReference type="ChEBI" id="CHEBI:57535"/>
        <dbReference type="ChEBI" id="CHEBI:456216"/>
        <dbReference type="EC" id="2.7.2.4"/>
    </reaction>
</comment>
<dbReference type="PROSITE" id="PS00324">
    <property type="entry name" value="ASPARTOKINASE"/>
    <property type="match status" value="1"/>
</dbReference>
<dbReference type="InterPro" id="IPR018042">
    <property type="entry name" value="Aspartate_kinase_CS"/>
</dbReference>
<keyword evidence="3" id="KW-0547">Nucleotide-binding</keyword>
<evidence type="ECO:0000256" key="3">
    <source>
        <dbReference type="ARBA" id="ARBA00022741"/>
    </source>
</evidence>
<evidence type="ECO:0000256" key="4">
    <source>
        <dbReference type="ARBA" id="ARBA00022777"/>
    </source>
</evidence>
<sequence length="532" mass="58216">MVALTNGSSPNGVNGVTSNGTSRRSNDAPGGWVIQKFGGTSVGKFADKIAEEVVSMYLDRNRVAIVCSARSTDVKETGTTNRLMRAATEAMKPDSSEYIGIIDAMRDDHIQASKEAIRDENILADLVKEIESECTKVSRLLSAAQILDEISPRTLDNIIGTGEKLSCLYMTALLQDRGLEAEFINLESIITCVGGPGAAPAIGKEGLGQNFYDSLAVALGNRVKQVQNKIPVITGYFGTVPGSLLTQIGRGYTDLCAALVAVGLEADELQIWKEVDGIFTADPRKVSTARLIRSITPEEAAELTYFGSEVIHPFTMEQAIRKRIPIRIKNVMRPEGEGTIVFPDTMSRKGEETPSAVPRHVRLLSEDALLQHRTKRPTAVTVKRNSMVLNIHSNKKALSHDFFANIFNILQRYKLVIDLISTSEVHVSMALAADVRSHELRECLRELEVFGSVEVIKDLAIISLVGKQMKHMVGIAGRMFAALAEFNINIEMISQGASEINISCVIKEADAIRAMNVLHTKLFTYQDALDQL</sequence>
<dbReference type="GO" id="GO:0009089">
    <property type="term" value="P:lysine biosynthetic process via diaminopimelate"/>
    <property type="evidence" value="ECO:0007669"/>
    <property type="project" value="TreeGrafter"/>
</dbReference>
<feature type="domain" description="ACT" evidence="9">
    <location>
        <begin position="464"/>
        <end position="532"/>
    </location>
</feature>
<evidence type="ECO:0000313" key="10">
    <source>
        <dbReference type="EMBL" id="RPA87292.1"/>
    </source>
</evidence>